<evidence type="ECO:0000313" key="1">
    <source>
        <dbReference type="EMBL" id="ORY98023.1"/>
    </source>
</evidence>
<evidence type="ECO:0000313" key="2">
    <source>
        <dbReference type="Proteomes" id="UP000242180"/>
    </source>
</evidence>
<comment type="caution">
    <text evidence="1">The sequence shown here is derived from an EMBL/GenBank/DDBJ whole genome shotgun (WGS) entry which is preliminary data.</text>
</comment>
<protein>
    <submittedName>
        <fullName evidence="1">Uncharacterized protein</fullName>
    </submittedName>
</protein>
<proteinExistence type="predicted"/>
<dbReference type="EMBL" id="MCGN01000004">
    <property type="protein sequence ID" value="ORY98023.1"/>
    <property type="molecule type" value="Genomic_DNA"/>
</dbReference>
<gene>
    <name evidence="1" type="ORF">BCR43DRAFT_258801</name>
</gene>
<name>A0A1X2HGC6_SYNRA</name>
<dbReference type="InParanoid" id="A0A1X2HGC6"/>
<keyword evidence="2" id="KW-1185">Reference proteome</keyword>
<dbReference type="AlphaFoldDB" id="A0A1X2HGC6"/>
<sequence>MWCKKKRAGKCEVPRKKLCLSGTIRLCQSNFNTAKREDSARIFHFRKDVHMIKHRFDMCTSSTHILLCKPLHKPPSYITLFLFPFFLKIATPFLRNQTRQRLFHFNYHQMQLLYPRSEPIRVLL</sequence>
<dbReference type="Proteomes" id="UP000242180">
    <property type="component" value="Unassembled WGS sequence"/>
</dbReference>
<organism evidence="1 2">
    <name type="scientific">Syncephalastrum racemosum</name>
    <name type="common">Filamentous fungus</name>
    <dbReference type="NCBI Taxonomy" id="13706"/>
    <lineage>
        <taxon>Eukaryota</taxon>
        <taxon>Fungi</taxon>
        <taxon>Fungi incertae sedis</taxon>
        <taxon>Mucoromycota</taxon>
        <taxon>Mucoromycotina</taxon>
        <taxon>Mucoromycetes</taxon>
        <taxon>Mucorales</taxon>
        <taxon>Syncephalastraceae</taxon>
        <taxon>Syncephalastrum</taxon>
    </lineage>
</organism>
<accession>A0A1X2HGC6</accession>
<reference evidence="1 2" key="1">
    <citation type="submission" date="2016-07" db="EMBL/GenBank/DDBJ databases">
        <title>Pervasive Adenine N6-methylation of Active Genes in Fungi.</title>
        <authorList>
            <consortium name="DOE Joint Genome Institute"/>
            <person name="Mondo S.J."/>
            <person name="Dannebaum R.O."/>
            <person name="Kuo R.C."/>
            <person name="Labutti K."/>
            <person name="Haridas S."/>
            <person name="Kuo A."/>
            <person name="Salamov A."/>
            <person name="Ahrendt S.R."/>
            <person name="Lipzen A."/>
            <person name="Sullivan W."/>
            <person name="Andreopoulos W.B."/>
            <person name="Clum A."/>
            <person name="Lindquist E."/>
            <person name="Daum C."/>
            <person name="Ramamoorthy G.K."/>
            <person name="Gryganskyi A."/>
            <person name="Culley D."/>
            <person name="Magnuson J.K."/>
            <person name="James T.Y."/>
            <person name="O'Malley M.A."/>
            <person name="Stajich J.E."/>
            <person name="Spatafora J.W."/>
            <person name="Visel A."/>
            <person name="Grigoriev I.V."/>
        </authorList>
    </citation>
    <scope>NUCLEOTIDE SEQUENCE [LARGE SCALE GENOMIC DNA]</scope>
    <source>
        <strain evidence="1 2">NRRL 2496</strain>
    </source>
</reference>